<dbReference type="Pfam" id="PF02816">
    <property type="entry name" value="Alpha_kinase"/>
    <property type="match status" value="1"/>
</dbReference>
<dbReference type="InterPro" id="IPR004166">
    <property type="entry name" value="a-kinase_dom"/>
</dbReference>
<dbReference type="InterPro" id="IPR011009">
    <property type="entry name" value="Kinase-like_dom_sf"/>
</dbReference>
<feature type="region of interest" description="Disordered" evidence="4">
    <location>
        <begin position="69"/>
        <end position="102"/>
    </location>
</feature>
<evidence type="ECO:0000313" key="6">
    <source>
        <dbReference type="EMBL" id="KAK7034907.1"/>
    </source>
</evidence>
<feature type="domain" description="Alpha-type protein kinase" evidence="5">
    <location>
        <begin position="1"/>
        <end position="64"/>
    </location>
</feature>
<dbReference type="PROSITE" id="PS51158">
    <property type="entry name" value="ALPHA_KINASE"/>
    <property type="match status" value="1"/>
</dbReference>
<evidence type="ECO:0000256" key="1">
    <source>
        <dbReference type="ARBA" id="ARBA00022527"/>
    </source>
</evidence>
<dbReference type="Proteomes" id="UP001362999">
    <property type="component" value="Unassembled WGS sequence"/>
</dbReference>
<organism evidence="6 7">
    <name type="scientific">Favolaschia claudopus</name>
    <dbReference type="NCBI Taxonomy" id="2862362"/>
    <lineage>
        <taxon>Eukaryota</taxon>
        <taxon>Fungi</taxon>
        <taxon>Dikarya</taxon>
        <taxon>Basidiomycota</taxon>
        <taxon>Agaricomycotina</taxon>
        <taxon>Agaricomycetes</taxon>
        <taxon>Agaricomycetidae</taxon>
        <taxon>Agaricales</taxon>
        <taxon>Marasmiineae</taxon>
        <taxon>Mycenaceae</taxon>
        <taxon>Favolaschia</taxon>
    </lineage>
</organism>
<keyword evidence="2" id="KW-0808">Transferase</keyword>
<proteinExistence type="predicted"/>
<evidence type="ECO:0000313" key="7">
    <source>
        <dbReference type="Proteomes" id="UP001362999"/>
    </source>
</evidence>
<keyword evidence="7" id="KW-1185">Reference proteome</keyword>
<feature type="compositionally biased region" description="Acidic residues" evidence="4">
    <location>
        <begin position="73"/>
        <end position="82"/>
    </location>
</feature>
<dbReference type="EMBL" id="JAWWNJ010000020">
    <property type="protein sequence ID" value="KAK7034907.1"/>
    <property type="molecule type" value="Genomic_DNA"/>
</dbReference>
<evidence type="ECO:0000256" key="3">
    <source>
        <dbReference type="ARBA" id="ARBA00022777"/>
    </source>
</evidence>
<keyword evidence="3" id="KW-0418">Kinase</keyword>
<dbReference type="GO" id="GO:0005524">
    <property type="term" value="F:ATP binding"/>
    <property type="evidence" value="ECO:0007669"/>
    <property type="project" value="InterPro"/>
</dbReference>
<evidence type="ECO:0000256" key="2">
    <source>
        <dbReference type="ARBA" id="ARBA00022679"/>
    </source>
</evidence>
<sequence>MIFADLQGTPALVGRKDGLVLFDPMTHTVGGNSGIGDFGLEGINSFIRDHSCGDVCNRLALDEVAPLIFDTSSNEEQEEEQDNSPSPGDADSANGEGEDSVD</sequence>
<name>A0AAW0C9F1_9AGAR</name>
<dbReference type="GO" id="GO:0004674">
    <property type="term" value="F:protein serine/threonine kinase activity"/>
    <property type="evidence" value="ECO:0007669"/>
    <property type="project" value="UniProtKB-KW"/>
</dbReference>
<dbReference type="SUPFAM" id="SSF56112">
    <property type="entry name" value="Protein kinase-like (PK-like)"/>
    <property type="match status" value="1"/>
</dbReference>
<gene>
    <name evidence="6" type="ORF">R3P38DRAFT_3493258</name>
</gene>
<dbReference type="Gene3D" id="3.20.200.10">
    <property type="entry name" value="MHCK/EF2 kinase"/>
    <property type="match status" value="1"/>
</dbReference>
<protein>
    <recommendedName>
        <fullName evidence="5">Alpha-type protein kinase domain-containing protein</fullName>
    </recommendedName>
</protein>
<keyword evidence="1" id="KW-0723">Serine/threonine-protein kinase</keyword>
<accession>A0AAW0C9F1</accession>
<dbReference type="AlphaFoldDB" id="A0AAW0C9F1"/>
<reference evidence="6 7" key="1">
    <citation type="journal article" date="2024" name="J Genomics">
        <title>Draft genome sequencing and assembly of Favolaschia claudopus CIRM-BRFM 2984 isolated from oak limbs.</title>
        <authorList>
            <person name="Navarro D."/>
            <person name="Drula E."/>
            <person name="Chaduli D."/>
            <person name="Cazenave R."/>
            <person name="Ahrendt S."/>
            <person name="Wang J."/>
            <person name="Lipzen A."/>
            <person name="Daum C."/>
            <person name="Barry K."/>
            <person name="Grigoriev I.V."/>
            <person name="Favel A."/>
            <person name="Rosso M.N."/>
            <person name="Martin F."/>
        </authorList>
    </citation>
    <scope>NUCLEOTIDE SEQUENCE [LARGE SCALE GENOMIC DNA]</scope>
    <source>
        <strain evidence="6 7">CIRM-BRFM 2984</strain>
    </source>
</reference>
<comment type="caution">
    <text evidence="6">The sequence shown here is derived from an EMBL/GenBank/DDBJ whole genome shotgun (WGS) entry which is preliminary data.</text>
</comment>
<evidence type="ECO:0000259" key="5">
    <source>
        <dbReference type="PROSITE" id="PS51158"/>
    </source>
</evidence>
<evidence type="ECO:0000256" key="4">
    <source>
        <dbReference type="SAM" id="MobiDB-lite"/>
    </source>
</evidence>